<evidence type="ECO:0000313" key="3">
    <source>
        <dbReference type="Proteomes" id="UP000178428"/>
    </source>
</evidence>
<feature type="domain" description="Aminoglycoside phosphotransferase" evidence="1">
    <location>
        <begin position="43"/>
        <end position="253"/>
    </location>
</feature>
<proteinExistence type="predicted"/>
<gene>
    <name evidence="2" type="ORF">A3J00_04085</name>
</gene>
<organism evidence="2 3">
    <name type="scientific">Candidatus Niyogibacteria bacterium RIFCSPLOWO2_02_FULL_45_13</name>
    <dbReference type="NCBI Taxonomy" id="1801725"/>
    <lineage>
        <taxon>Bacteria</taxon>
        <taxon>Candidatus Niyogiibacteriota</taxon>
    </lineage>
</organism>
<dbReference type="Proteomes" id="UP000178428">
    <property type="component" value="Unassembled WGS sequence"/>
</dbReference>
<evidence type="ECO:0000259" key="1">
    <source>
        <dbReference type="Pfam" id="PF01636"/>
    </source>
</evidence>
<dbReference type="InterPro" id="IPR051678">
    <property type="entry name" value="AGP_Transferase"/>
</dbReference>
<dbReference type="PANTHER" id="PTHR21310">
    <property type="entry name" value="AMINOGLYCOSIDE PHOSPHOTRANSFERASE-RELATED-RELATED"/>
    <property type="match status" value="1"/>
</dbReference>
<comment type="caution">
    <text evidence="2">The sequence shown here is derived from an EMBL/GenBank/DDBJ whole genome shotgun (WGS) entry which is preliminary data.</text>
</comment>
<dbReference type="Pfam" id="PF01636">
    <property type="entry name" value="APH"/>
    <property type="match status" value="1"/>
</dbReference>
<dbReference type="SUPFAM" id="SSF56112">
    <property type="entry name" value="Protein kinase-like (PK-like)"/>
    <property type="match status" value="1"/>
</dbReference>
<sequence length="301" mass="35322">MKTLPEIRDIKKWLVNKNPLGLFRGSNFSVKDIDPKPWSGHFNYLIKVGKKKFVLRFKGPEWGEPTKGILDEYKTLKFVEKYKVGPKVFYLTQNFLGEPAMLEEHLEGKIFTKLSAKKQEKLFGQVAKFIARLNKIPVNKKLAPFREPMTSYAKNKKAWRRRLKDILKNKKTQNEGLKIKKLLPRAEKMLDEFEPALKLVIKKSGPAFIFESAHAGHLLKTKDGFRFLNWEQVSFGDPSYALAVFLASIQKRRDFEKIKEKMTKAYLKENYVPEFKELVEQRLKERGVSNTIWRVWIKTKK</sequence>
<name>A0A1G2EYB2_9BACT</name>
<dbReference type="STRING" id="1801725.A3J00_04085"/>
<reference evidence="2 3" key="1">
    <citation type="journal article" date="2016" name="Nat. Commun.">
        <title>Thousands of microbial genomes shed light on interconnected biogeochemical processes in an aquifer system.</title>
        <authorList>
            <person name="Anantharaman K."/>
            <person name="Brown C.T."/>
            <person name="Hug L.A."/>
            <person name="Sharon I."/>
            <person name="Castelle C.J."/>
            <person name="Probst A.J."/>
            <person name="Thomas B.C."/>
            <person name="Singh A."/>
            <person name="Wilkins M.J."/>
            <person name="Karaoz U."/>
            <person name="Brodie E.L."/>
            <person name="Williams K.H."/>
            <person name="Hubbard S.S."/>
            <person name="Banfield J.F."/>
        </authorList>
    </citation>
    <scope>NUCLEOTIDE SEQUENCE [LARGE SCALE GENOMIC DNA]</scope>
</reference>
<dbReference type="InterPro" id="IPR002575">
    <property type="entry name" value="Aminoglycoside_PTrfase"/>
</dbReference>
<dbReference type="AlphaFoldDB" id="A0A1G2EYB2"/>
<dbReference type="EMBL" id="MHMR01000015">
    <property type="protein sequence ID" value="OGZ30789.1"/>
    <property type="molecule type" value="Genomic_DNA"/>
</dbReference>
<accession>A0A1G2EYB2</accession>
<protein>
    <recommendedName>
        <fullName evidence="1">Aminoglycoside phosphotransferase domain-containing protein</fullName>
    </recommendedName>
</protein>
<dbReference type="Gene3D" id="3.90.1200.10">
    <property type="match status" value="1"/>
</dbReference>
<evidence type="ECO:0000313" key="2">
    <source>
        <dbReference type="EMBL" id="OGZ30789.1"/>
    </source>
</evidence>
<dbReference type="InterPro" id="IPR011009">
    <property type="entry name" value="Kinase-like_dom_sf"/>
</dbReference>